<sequence length="426" mass="46288">MTLRKNIVANYIGTGVVALAPILALPWYLAALGPKQFGLVSFVAMLQALLGLLDAGMSQSLAREFTLCESAHQRGTQGAATLLRSFERVYWIFAMLAMCLILPFSGVLASNWLELSGLPAEVGQWAVYGAGAIFAAQFPGSLYRSALIGTQSQVELNVVMSISALLKHIGGIVIVNVWPTLPAYLIWFVIVTLLETLFRARLAWKAIGGGRNHVVWSTGVVLKMMPLVVSLSGATILGALTIQMDKIILSKMVSVELFGYYSIAWSIAIGVLQLIYPVMNAALPKVVNMRDDFEALRSFCAKLTVVVMLVVVVGGGIFYFMGVWLLERWLNNPVAVAYIYAPLSVLLIGTAMHAIWNIGYLVWLANGKANNALFSNAFTLVLSVVFSPALITRYGLVGAAFGWLMMNVAGTALSFGWLKRKRLSVE</sequence>
<feature type="transmembrane region" description="Helical" evidence="6">
    <location>
        <begin position="214"/>
        <end position="240"/>
    </location>
</feature>
<name>A0A2Z6G8A4_9PROT</name>
<feature type="transmembrane region" description="Helical" evidence="6">
    <location>
        <begin position="397"/>
        <end position="418"/>
    </location>
</feature>
<feature type="transmembrane region" description="Helical" evidence="6">
    <location>
        <begin position="89"/>
        <end position="113"/>
    </location>
</feature>
<keyword evidence="5 6" id="KW-0472">Membrane</keyword>
<evidence type="ECO:0000256" key="5">
    <source>
        <dbReference type="ARBA" id="ARBA00023136"/>
    </source>
</evidence>
<reference evidence="7 8" key="1">
    <citation type="submission" date="2018-06" db="EMBL/GenBank/DDBJ databases">
        <title>OYT1 Genome Sequencing.</title>
        <authorList>
            <person name="Kato S."/>
            <person name="Itoh T."/>
            <person name="Ohkuma M."/>
        </authorList>
    </citation>
    <scope>NUCLEOTIDE SEQUENCE [LARGE SCALE GENOMIC DNA]</scope>
    <source>
        <strain evidence="7 8">OYT1</strain>
    </source>
</reference>
<dbReference type="EMBL" id="AP018738">
    <property type="protein sequence ID" value="BBE49690.1"/>
    <property type="molecule type" value="Genomic_DNA"/>
</dbReference>
<feature type="transmembrane region" description="Helical" evidence="6">
    <location>
        <begin position="372"/>
        <end position="391"/>
    </location>
</feature>
<dbReference type="KEGG" id="fam:OYT1_ch0114"/>
<keyword evidence="8" id="KW-1185">Reference proteome</keyword>
<dbReference type="PANTHER" id="PTHR30250">
    <property type="entry name" value="PST FAMILY PREDICTED COLANIC ACID TRANSPORTER"/>
    <property type="match status" value="1"/>
</dbReference>
<dbReference type="PANTHER" id="PTHR30250:SF26">
    <property type="entry name" value="PSMA PROTEIN"/>
    <property type="match status" value="1"/>
</dbReference>
<dbReference type="RefSeq" id="WP_062625837.1">
    <property type="nucleotide sequence ID" value="NZ_AP018738.1"/>
</dbReference>
<evidence type="ECO:0000256" key="3">
    <source>
        <dbReference type="ARBA" id="ARBA00022692"/>
    </source>
</evidence>
<feature type="transmembrane region" description="Helical" evidence="6">
    <location>
        <begin position="7"/>
        <end position="30"/>
    </location>
</feature>
<evidence type="ECO:0000256" key="6">
    <source>
        <dbReference type="SAM" id="Phobius"/>
    </source>
</evidence>
<accession>A0A2Z6G8A4</accession>
<evidence type="ECO:0000256" key="4">
    <source>
        <dbReference type="ARBA" id="ARBA00022989"/>
    </source>
</evidence>
<feature type="transmembrane region" description="Helical" evidence="6">
    <location>
        <begin position="125"/>
        <end position="144"/>
    </location>
</feature>
<dbReference type="AlphaFoldDB" id="A0A2Z6G8A4"/>
<feature type="transmembrane region" description="Helical" evidence="6">
    <location>
        <begin position="260"/>
        <end position="283"/>
    </location>
</feature>
<feature type="transmembrane region" description="Helical" evidence="6">
    <location>
        <begin position="156"/>
        <end position="178"/>
    </location>
</feature>
<evidence type="ECO:0000313" key="7">
    <source>
        <dbReference type="EMBL" id="BBE49690.1"/>
    </source>
</evidence>
<gene>
    <name evidence="7" type="ORF">OYT1_ch0114</name>
</gene>
<evidence type="ECO:0000256" key="1">
    <source>
        <dbReference type="ARBA" id="ARBA00004651"/>
    </source>
</evidence>
<proteinExistence type="predicted"/>
<protein>
    <submittedName>
        <fullName evidence="7">Polysaccharide biosynthesis protein</fullName>
    </submittedName>
</protein>
<feature type="transmembrane region" description="Helical" evidence="6">
    <location>
        <begin position="303"/>
        <end position="326"/>
    </location>
</feature>
<feature type="transmembrane region" description="Helical" evidence="6">
    <location>
        <begin position="184"/>
        <end position="202"/>
    </location>
</feature>
<dbReference type="STRING" id="1188319.OYT1_00639"/>
<evidence type="ECO:0000256" key="2">
    <source>
        <dbReference type="ARBA" id="ARBA00022475"/>
    </source>
</evidence>
<dbReference type="InterPro" id="IPR050833">
    <property type="entry name" value="Poly_Biosynth_Transport"/>
</dbReference>
<comment type="subcellular location">
    <subcellularLocation>
        <location evidence="1">Cell membrane</location>
        <topology evidence="1">Multi-pass membrane protein</topology>
    </subcellularLocation>
</comment>
<dbReference type="OrthoDB" id="653189at2"/>
<evidence type="ECO:0000313" key="8">
    <source>
        <dbReference type="Proteomes" id="UP000033070"/>
    </source>
</evidence>
<feature type="transmembrane region" description="Helical" evidence="6">
    <location>
        <begin position="36"/>
        <end position="53"/>
    </location>
</feature>
<dbReference type="Proteomes" id="UP000033070">
    <property type="component" value="Chromosome"/>
</dbReference>
<keyword evidence="4 6" id="KW-1133">Transmembrane helix</keyword>
<keyword evidence="2" id="KW-1003">Cell membrane</keyword>
<keyword evidence="3 6" id="KW-0812">Transmembrane</keyword>
<dbReference type="GO" id="GO:0005886">
    <property type="term" value="C:plasma membrane"/>
    <property type="evidence" value="ECO:0007669"/>
    <property type="project" value="UniProtKB-SubCell"/>
</dbReference>
<feature type="transmembrane region" description="Helical" evidence="6">
    <location>
        <begin position="338"/>
        <end position="365"/>
    </location>
</feature>
<organism evidence="7 8">
    <name type="scientific">Ferriphaselus amnicola</name>
    <dbReference type="NCBI Taxonomy" id="1188319"/>
    <lineage>
        <taxon>Bacteria</taxon>
        <taxon>Pseudomonadati</taxon>
        <taxon>Pseudomonadota</taxon>
        <taxon>Betaproteobacteria</taxon>
        <taxon>Nitrosomonadales</taxon>
        <taxon>Gallionellaceae</taxon>
        <taxon>Ferriphaselus</taxon>
    </lineage>
</organism>